<dbReference type="Pfam" id="PF01618">
    <property type="entry name" value="MotA_ExbB"/>
    <property type="match status" value="1"/>
</dbReference>
<keyword evidence="5 8" id="KW-0653">Protein transport</keyword>
<dbReference type="Proteomes" id="UP000260351">
    <property type="component" value="Unassembled WGS sequence"/>
</dbReference>
<accession>A0A3E1KAS8</accession>
<dbReference type="InterPro" id="IPR050790">
    <property type="entry name" value="ExbB/TolQ_transport"/>
</dbReference>
<gene>
    <name evidence="11" type="ORF">DZC52_04100</name>
</gene>
<evidence type="ECO:0000259" key="10">
    <source>
        <dbReference type="Pfam" id="PF01618"/>
    </source>
</evidence>
<keyword evidence="2 8" id="KW-0813">Transport</keyword>
<name>A0A3E1KAS8_9GAMM</name>
<sequence>MLGDLLNDFATYFELGGYVMPPLVLATVVLWFAIGYRFAALKRGNVRSVRRIIQKHPDGFGREPRGVIEKAIEQGISIGRSAHGDLRRLLDDAFWPIEREVSRFHKLIMTIVAVAPLMGLLGTVVGMIETFDSLGDMSLFAQSGGIAGGISQALFTTQMGLAVAIPGLIVGGLLERRAAVIRLELAQVKDILCARAQQGSPV</sequence>
<evidence type="ECO:0000256" key="5">
    <source>
        <dbReference type="ARBA" id="ARBA00022927"/>
    </source>
</evidence>
<dbReference type="OrthoDB" id="4045at2"/>
<dbReference type="GO" id="GO:0005886">
    <property type="term" value="C:plasma membrane"/>
    <property type="evidence" value="ECO:0007669"/>
    <property type="project" value="UniProtKB-SubCell"/>
</dbReference>
<dbReference type="RefSeq" id="WP_116649855.1">
    <property type="nucleotide sequence ID" value="NZ_QUZK01000018.1"/>
</dbReference>
<organism evidence="11 12">
    <name type="scientific">Wenzhouxiangella sediminis</name>
    <dbReference type="NCBI Taxonomy" id="1792836"/>
    <lineage>
        <taxon>Bacteria</taxon>
        <taxon>Pseudomonadati</taxon>
        <taxon>Pseudomonadota</taxon>
        <taxon>Gammaproteobacteria</taxon>
        <taxon>Chromatiales</taxon>
        <taxon>Wenzhouxiangellaceae</taxon>
        <taxon>Wenzhouxiangella</taxon>
    </lineage>
</organism>
<comment type="subcellular location">
    <subcellularLocation>
        <location evidence="1">Cell membrane</location>
        <topology evidence="1">Multi-pass membrane protein</topology>
    </subcellularLocation>
    <subcellularLocation>
        <location evidence="8">Membrane</location>
        <topology evidence="8">Multi-pass membrane protein</topology>
    </subcellularLocation>
</comment>
<feature type="transmembrane region" description="Helical" evidence="9">
    <location>
        <begin position="107"/>
        <end position="128"/>
    </location>
</feature>
<keyword evidence="4 9" id="KW-0812">Transmembrane</keyword>
<dbReference type="PANTHER" id="PTHR30625:SF15">
    <property type="entry name" value="BIOPOLYMER TRANSPORT PROTEIN EXBB"/>
    <property type="match status" value="1"/>
</dbReference>
<proteinExistence type="inferred from homology"/>
<feature type="transmembrane region" description="Helical" evidence="9">
    <location>
        <begin position="20"/>
        <end position="41"/>
    </location>
</feature>
<comment type="similarity">
    <text evidence="8">Belongs to the exbB/tolQ family.</text>
</comment>
<reference evidence="11 12" key="1">
    <citation type="submission" date="2018-08" db="EMBL/GenBank/DDBJ databases">
        <title>Wenzhouxiangella salilacus sp. nov., a novel bacterium isolated from a saline lake in Xinjiang Province, China.</title>
        <authorList>
            <person name="Han S."/>
        </authorList>
    </citation>
    <scope>NUCLEOTIDE SEQUENCE [LARGE SCALE GENOMIC DNA]</scope>
    <source>
        <strain evidence="11 12">XDB06</strain>
    </source>
</reference>
<dbReference type="PANTHER" id="PTHR30625">
    <property type="entry name" value="PROTEIN TOLQ"/>
    <property type="match status" value="1"/>
</dbReference>
<evidence type="ECO:0000256" key="1">
    <source>
        <dbReference type="ARBA" id="ARBA00004651"/>
    </source>
</evidence>
<evidence type="ECO:0000256" key="2">
    <source>
        <dbReference type="ARBA" id="ARBA00022448"/>
    </source>
</evidence>
<dbReference type="AlphaFoldDB" id="A0A3E1KAS8"/>
<comment type="caution">
    <text evidence="11">The sequence shown here is derived from an EMBL/GenBank/DDBJ whole genome shotgun (WGS) entry which is preliminary data.</text>
</comment>
<evidence type="ECO:0000313" key="12">
    <source>
        <dbReference type="Proteomes" id="UP000260351"/>
    </source>
</evidence>
<evidence type="ECO:0000256" key="8">
    <source>
        <dbReference type="RuleBase" id="RU004057"/>
    </source>
</evidence>
<evidence type="ECO:0000256" key="3">
    <source>
        <dbReference type="ARBA" id="ARBA00022475"/>
    </source>
</evidence>
<dbReference type="InterPro" id="IPR002898">
    <property type="entry name" value="MotA_ExbB_proton_chnl"/>
</dbReference>
<evidence type="ECO:0000313" key="11">
    <source>
        <dbReference type="EMBL" id="RFF31549.1"/>
    </source>
</evidence>
<dbReference type="GO" id="GO:0017038">
    <property type="term" value="P:protein import"/>
    <property type="evidence" value="ECO:0007669"/>
    <property type="project" value="TreeGrafter"/>
</dbReference>
<evidence type="ECO:0000256" key="4">
    <source>
        <dbReference type="ARBA" id="ARBA00022692"/>
    </source>
</evidence>
<evidence type="ECO:0000256" key="6">
    <source>
        <dbReference type="ARBA" id="ARBA00022989"/>
    </source>
</evidence>
<evidence type="ECO:0000256" key="7">
    <source>
        <dbReference type="ARBA" id="ARBA00023136"/>
    </source>
</evidence>
<protein>
    <submittedName>
        <fullName evidence="11">MotA/TolQ/ExbB proton channel family protein</fullName>
    </submittedName>
</protein>
<feature type="transmembrane region" description="Helical" evidence="9">
    <location>
        <begin position="148"/>
        <end position="174"/>
    </location>
</feature>
<keyword evidence="12" id="KW-1185">Reference proteome</keyword>
<keyword evidence="6 9" id="KW-1133">Transmembrane helix</keyword>
<keyword evidence="3" id="KW-1003">Cell membrane</keyword>
<keyword evidence="7 9" id="KW-0472">Membrane</keyword>
<feature type="domain" description="MotA/TolQ/ExbB proton channel" evidence="10">
    <location>
        <begin position="72"/>
        <end position="184"/>
    </location>
</feature>
<dbReference type="EMBL" id="QUZK01000018">
    <property type="protein sequence ID" value="RFF31549.1"/>
    <property type="molecule type" value="Genomic_DNA"/>
</dbReference>
<evidence type="ECO:0000256" key="9">
    <source>
        <dbReference type="SAM" id="Phobius"/>
    </source>
</evidence>